<evidence type="ECO:0000256" key="1">
    <source>
        <dbReference type="SAM" id="SignalP"/>
    </source>
</evidence>
<name>A0AAE1DJZ5_9GAST</name>
<keyword evidence="3" id="KW-1185">Reference proteome</keyword>
<evidence type="ECO:0000313" key="3">
    <source>
        <dbReference type="Proteomes" id="UP001283361"/>
    </source>
</evidence>
<proteinExistence type="predicted"/>
<organism evidence="2 3">
    <name type="scientific">Elysia crispata</name>
    <name type="common">lettuce slug</name>
    <dbReference type="NCBI Taxonomy" id="231223"/>
    <lineage>
        <taxon>Eukaryota</taxon>
        <taxon>Metazoa</taxon>
        <taxon>Spiralia</taxon>
        <taxon>Lophotrochozoa</taxon>
        <taxon>Mollusca</taxon>
        <taxon>Gastropoda</taxon>
        <taxon>Heterobranchia</taxon>
        <taxon>Euthyneura</taxon>
        <taxon>Panpulmonata</taxon>
        <taxon>Sacoglossa</taxon>
        <taxon>Placobranchoidea</taxon>
        <taxon>Plakobranchidae</taxon>
        <taxon>Elysia</taxon>
    </lineage>
</organism>
<dbReference type="AlphaFoldDB" id="A0AAE1DJZ5"/>
<dbReference type="EMBL" id="JAWDGP010003655">
    <property type="protein sequence ID" value="KAK3772183.1"/>
    <property type="molecule type" value="Genomic_DNA"/>
</dbReference>
<comment type="caution">
    <text evidence="2">The sequence shown here is derived from an EMBL/GenBank/DDBJ whole genome shotgun (WGS) entry which is preliminary data.</text>
</comment>
<evidence type="ECO:0000313" key="2">
    <source>
        <dbReference type="EMBL" id="KAK3772183.1"/>
    </source>
</evidence>
<keyword evidence="1" id="KW-0732">Signal</keyword>
<protein>
    <recommendedName>
        <fullName evidence="4">Secreted protein</fullName>
    </recommendedName>
</protein>
<feature type="signal peptide" evidence="1">
    <location>
        <begin position="1"/>
        <end position="25"/>
    </location>
</feature>
<sequence>MFLLPQPSPLTHCLAGLLLIAVQSSQLITERTRRVSIHRWVIWFRVESLQTSTILVKPALSLSNQHYPCQTSTILVKPALSLSNQHYPCQTSTILVKPALSLSNQHYPCQTSTILGLTE</sequence>
<feature type="chain" id="PRO_5042054782" description="Secreted protein" evidence="1">
    <location>
        <begin position="26"/>
        <end position="119"/>
    </location>
</feature>
<dbReference type="Proteomes" id="UP001283361">
    <property type="component" value="Unassembled WGS sequence"/>
</dbReference>
<reference evidence="2" key="1">
    <citation type="journal article" date="2023" name="G3 (Bethesda)">
        <title>A reference genome for the long-term kleptoplast-retaining sea slug Elysia crispata morphotype clarki.</title>
        <authorList>
            <person name="Eastman K.E."/>
            <person name="Pendleton A.L."/>
            <person name="Shaikh M.A."/>
            <person name="Suttiyut T."/>
            <person name="Ogas R."/>
            <person name="Tomko P."/>
            <person name="Gavelis G."/>
            <person name="Widhalm J.R."/>
            <person name="Wisecaver J.H."/>
        </authorList>
    </citation>
    <scope>NUCLEOTIDE SEQUENCE</scope>
    <source>
        <strain evidence="2">ECLA1</strain>
    </source>
</reference>
<evidence type="ECO:0008006" key="4">
    <source>
        <dbReference type="Google" id="ProtNLM"/>
    </source>
</evidence>
<gene>
    <name evidence="2" type="ORF">RRG08_035224</name>
</gene>
<accession>A0AAE1DJZ5</accession>